<evidence type="ECO:0000256" key="1">
    <source>
        <dbReference type="SAM" id="Phobius"/>
    </source>
</evidence>
<feature type="transmembrane region" description="Helical" evidence="1">
    <location>
        <begin position="12"/>
        <end position="31"/>
    </location>
</feature>
<evidence type="ECO:0000313" key="3">
    <source>
        <dbReference type="Proteomes" id="UP000229784"/>
    </source>
</evidence>
<keyword evidence="1" id="KW-0812">Transmembrane</keyword>
<keyword evidence="1" id="KW-1133">Transmembrane helix</keyword>
<dbReference type="Proteomes" id="UP000229784">
    <property type="component" value="Unassembled WGS sequence"/>
</dbReference>
<evidence type="ECO:0000313" key="2">
    <source>
        <dbReference type="EMBL" id="PIU15754.1"/>
    </source>
</evidence>
<organism evidence="2 3">
    <name type="scientific">bacterium (Candidatus Gribaldobacteria) CG08_land_8_20_14_0_20_39_15</name>
    <dbReference type="NCBI Taxonomy" id="2014273"/>
    <lineage>
        <taxon>Bacteria</taxon>
        <taxon>Candidatus Gribaldobacteria</taxon>
    </lineage>
</organism>
<comment type="caution">
    <text evidence="2">The sequence shown here is derived from an EMBL/GenBank/DDBJ whole genome shotgun (WGS) entry which is preliminary data.</text>
</comment>
<keyword evidence="1" id="KW-0472">Membrane</keyword>
<dbReference type="EMBL" id="PEXQ01000033">
    <property type="protein sequence ID" value="PIU15754.1"/>
    <property type="molecule type" value="Genomic_DNA"/>
</dbReference>
<gene>
    <name evidence="2" type="ORF">COT20_01390</name>
</gene>
<protein>
    <submittedName>
        <fullName evidence="2">Uncharacterized protein</fullName>
    </submittedName>
</protein>
<dbReference type="AlphaFoldDB" id="A0A2M6XUN1"/>
<accession>A0A2M6XUN1</accession>
<proteinExistence type="predicted"/>
<reference evidence="3" key="1">
    <citation type="submission" date="2017-09" db="EMBL/GenBank/DDBJ databases">
        <title>Depth-based differentiation of microbial function through sediment-hosted aquifers and enrichment of novel symbionts in the deep terrestrial subsurface.</title>
        <authorList>
            <person name="Probst A.J."/>
            <person name="Ladd B."/>
            <person name="Jarett J.K."/>
            <person name="Geller-Mcgrath D.E."/>
            <person name="Sieber C.M.K."/>
            <person name="Emerson J.B."/>
            <person name="Anantharaman K."/>
            <person name="Thomas B.C."/>
            <person name="Malmstrom R."/>
            <person name="Stieglmeier M."/>
            <person name="Klingl A."/>
            <person name="Woyke T."/>
            <person name="Ryan C.M."/>
            <person name="Banfield J.F."/>
        </authorList>
    </citation>
    <scope>NUCLEOTIDE SEQUENCE [LARGE SCALE GENOMIC DNA]</scope>
</reference>
<name>A0A2M6XUN1_9BACT</name>
<sequence length="150" mass="16785">MFQKLSKKNIILIILAAMMVGLLAFFNFFVLKPNLSAPFQELNNVNLSFSFEDLNLFALSWNNLIPDDLANINGAPEITVSTGLLPDSDFDIKIPLIDLRPPSISADDNIVKTVSAQCRPFQKIFSCAKIYNLQDKATCEQCQKEKNNAK</sequence>